<keyword evidence="5" id="KW-1185">Reference proteome</keyword>
<dbReference type="Pfam" id="PF18915">
    <property type="entry name" value="DUF5667"/>
    <property type="match status" value="1"/>
</dbReference>
<name>A0ABP3FQN8_9BACI</name>
<evidence type="ECO:0000313" key="4">
    <source>
        <dbReference type="EMBL" id="GAA0323610.1"/>
    </source>
</evidence>
<evidence type="ECO:0000256" key="1">
    <source>
        <dbReference type="SAM" id="MobiDB-lite"/>
    </source>
</evidence>
<feature type="region of interest" description="Disordered" evidence="1">
    <location>
        <begin position="158"/>
        <end position="235"/>
    </location>
</feature>
<accession>A0ABP3FQN8</accession>
<dbReference type="InterPro" id="IPR043725">
    <property type="entry name" value="DUF5667"/>
</dbReference>
<keyword evidence="2" id="KW-0732">Signal</keyword>
<dbReference type="EMBL" id="BAAADJ010000013">
    <property type="protein sequence ID" value="GAA0323610.1"/>
    <property type="molecule type" value="Genomic_DNA"/>
</dbReference>
<evidence type="ECO:0000313" key="5">
    <source>
        <dbReference type="Proteomes" id="UP001500782"/>
    </source>
</evidence>
<evidence type="ECO:0000259" key="3">
    <source>
        <dbReference type="Pfam" id="PF18915"/>
    </source>
</evidence>
<feature type="chain" id="PRO_5046729316" description="DUF5667 domain-containing protein" evidence="2">
    <location>
        <begin position="31"/>
        <end position="235"/>
    </location>
</feature>
<feature type="signal peptide" evidence="2">
    <location>
        <begin position="1"/>
        <end position="30"/>
    </location>
</feature>
<gene>
    <name evidence="4" type="ORF">GCM10008967_12660</name>
</gene>
<feature type="domain" description="DUF5667" evidence="3">
    <location>
        <begin position="90"/>
        <end position="183"/>
    </location>
</feature>
<dbReference type="Proteomes" id="UP001500782">
    <property type="component" value="Unassembled WGS sequence"/>
</dbReference>
<feature type="region of interest" description="Disordered" evidence="1">
    <location>
        <begin position="40"/>
        <end position="88"/>
    </location>
</feature>
<dbReference type="RefSeq" id="WP_343797385.1">
    <property type="nucleotide sequence ID" value="NZ_BAAADJ010000013.1"/>
</dbReference>
<evidence type="ECO:0000256" key="2">
    <source>
        <dbReference type="SAM" id="SignalP"/>
    </source>
</evidence>
<feature type="compositionally biased region" description="Acidic residues" evidence="1">
    <location>
        <begin position="47"/>
        <end position="87"/>
    </location>
</feature>
<proteinExistence type="predicted"/>
<sequence length="235" mass="25831">MKNKKIIHLLSSTALASALIFPIGTGVTFANEDTAEDLETVSLEETNTSEETNEEVVTEEEATEEASDESSEESTEEDSNEEAELEEPALVPGDFFYFVKLMTEKIRLAVTFDDYKESKLLAEFAAERIAEANALIAKGEIEEAEELLQEAIAIQEQAGEKLAGSTEDEGTESEEATEETDEEAVTEGTEETNEESDSEATDEGTEEESDSDVTEEVTEEEDEVRASLQITSIHY</sequence>
<feature type="compositionally biased region" description="Acidic residues" evidence="1">
    <location>
        <begin position="166"/>
        <end position="223"/>
    </location>
</feature>
<protein>
    <recommendedName>
        <fullName evidence="3">DUF5667 domain-containing protein</fullName>
    </recommendedName>
</protein>
<organism evidence="4 5">
    <name type="scientific">Bacillus carboniphilus</name>
    <dbReference type="NCBI Taxonomy" id="86663"/>
    <lineage>
        <taxon>Bacteria</taxon>
        <taxon>Bacillati</taxon>
        <taxon>Bacillota</taxon>
        <taxon>Bacilli</taxon>
        <taxon>Bacillales</taxon>
        <taxon>Bacillaceae</taxon>
        <taxon>Bacillus</taxon>
    </lineage>
</organism>
<reference evidence="5" key="1">
    <citation type="journal article" date="2019" name="Int. J. Syst. Evol. Microbiol.">
        <title>The Global Catalogue of Microorganisms (GCM) 10K type strain sequencing project: providing services to taxonomists for standard genome sequencing and annotation.</title>
        <authorList>
            <consortium name="The Broad Institute Genomics Platform"/>
            <consortium name="The Broad Institute Genome Sequencing Center for Infectious Disease"/>
            <person name="Wu L."/>
            <person name="Ma J."/>
        </authorList>
    </citation>
    <scope>NUCLEOTIDE SEQUENCE [LARGE SCALE GENOMIC DNA]</scope>
    <source>
        <strain evidence="5">JCM 9731</strain>
    </source>
</reference>
<comment type="caution">
    <text evidence="4">The sequence shown here is derived from an EMBL/GenBank/DDBJ whole genome shotgun (WGS) entry which is preliminary data.</text>
</comment>